<dbReference type="BioCyc" id="PMAR862515-HMP:GMOO-1960-MONOMER"/>
<dbReference type="GO" id="GO:0005886">
    <property type="term" value="C:plasma membrane"/>
    <property type="evidence" value="ECO:0007669"/>
    <property type="project" value="UniProtKB-SubCell"/>
</dbReference>
<dbReference type="Proteomes" id="UP000004394">
    <property type="component" value="Unassembled WGS sequence"/>
</dbReference>
<dbReference type="HOGENOM" id="CLU_012893_5_3_10"/>
<dbReference type="GO" id="GO:0042910">
    <property type="term" value="F:xenobiotic transmembrane transporter activity"/>
    <property type="evidence" value="ECO:0007669"/>
    <property type="project" value="InterPro"/>
</dbReference>
<dbReference type="PANTHER" id="PTHR43298:SF2">
    <property type="entry name" value="FMN_FAD EXPORTER YEEO-RELATED"/>
    <property type="match status" value="1"/>
</dbReference>
<feature type="transmembrane region" description="Helical" evidence="10">
    <location>
        <begin position="150"/>
        <end position="169"/>
    </location>
</feature>
<comment type="caution">
    <text evidence="11">The sequence shown here is derived from an EMBL/GenBank/DDBJ whole genome shotgun (WGS) entry which is preliminary data.</text>
</comment>
<sequence length="481" mass="51888">MWISKENSDRLLALIRNGGAMTGGDKLNLIFQLSIPAILAQATNVLMFYIDASMVGMLGAKASAAIGIVEAATWLFVGLCVAAAMGFSVQVAHFIGANDFVKARQVLRHALVCTFIFSLLIAIVGASVAWRLPYWLGGGADIAADATYYFLVYALVTPFLQIEVLSSAMLKSSGNMRIPSLLSILMCVMDVAFNYLFIYDTHEVSWLGLHIIVPGAGLGVLGAAIGTALSITITGLVLAWFALFKSAALRITQDKMPFKWVWDYVWNAVKISAPMAAQYFLMGSAQVVSTMIVAPLGNFAIAANTFAVTAESLCYMPGYGIGDAATTLVGQSVGAGRRDLCRSFARMTVFTGMAVMAVMGVVMYGLAPEMIGMITPVKEIRELGIEALRIEAFAEPMFAASIVTYNVCLGAGDTLRPSLINLFSMWCVRLTLAAVLAPFYGLNGVWMAMAVELTFRGSLFLIRLYRGKWMRNVKPSPTPRP</sequence>
<dbReference type="eggNOG" id="COG0534">
    <property type="taxonomic scope" value="Bacteria"/>
</dbReference>
<dbReference type="EMBL" id="AEEI01000053">
    <property type="protein sequence ID" value="EFM01186.1"/>
    <property type="molecule type" value="Genomic_DNA"/>
</dbReference>
<evidence type="ECO:0000256" key="1">
    <source>
        <dbReference type="ARBA" id="ARBA00004651"/>
    </source>
</evidence>
<proteinExistence type="predicted"/>
<keyword evidence="6 10" id="KW-1133">Transmembrane helix</keyword>
<dbReference type="AlphaFoldDB" id="E0NUS9"/>
<feature type="transmembrane region" description="Helical" evidence="10">
    <location>
        <begin position="29"/>
        <end position="50"/>
    </location>
</feature>
<reference evidence="11" key="1">
    <citation type="submission" date="2010-07" db="EMBL/GenBank/DDBJ databases">
        <authorList>
            <person name="Muzny D."/>
            <person name="Qin X."/>
            <person name="Deng J."/>
            <person name="Jiang H."/>
            <person name="Liu Y."/>
            <person name="Qu J."/>
            <person name="Song X.-Z."/>
            <person name="Zhang L."/>
            <person name="Thornton R."/>
            <person name="Coyle M."/>
            <person name="Francisco L."/>
            <person name="Jackson L."/>
            <person name="Javaid M."/>
            <person name="Korchina V."/>
            <person name="Kovar C."/>
            <person name="Mata R."/>
            <person name="Mathew T."/>
            <person name="Ngo R."/>
            <person name="Nguyen L."/>
            <person name="Nguyen N."/>
            <person name="Okwuonu G."/>
            <person name="Ongeri F."/>
            <person name="Pham C."/>
            <person name="Simmons D."/>
            <person name="Wilczek-Boney K."/>
            <person name="Hale W."/>
            <person name="Jakkamsetti A."/>
            <person name="Pham P."/>
            <person name="Ruth R."/>
            <person name="San Lucas F."/>
            <person name="Warren J."/>
            <person name="Zhang J."/>
            <person name="Zhao Z."/>
            <person name="Zhou C."/>
            <person name="Zhu D."/>
            <person name="Lee S."/>
            <person name="Bess C."/>
            <person name="Blankenburg K."/>
            <person name="Forbes L."/>
            <person name="Fu Q."/>
            <person name="Gubbala S."/>
            <person name="Hirani K."/>
            <person name="Jayaseelan J.C."/>
            <person name="Lara F."/>
            <person name="Munidasa M."/>
            <person name="Palculict T."/>
            <person name="Patil S."/>
            <person name="Pu L.-L."/>
            <person name="Saada N."/>
            <person name="Tang L."/>
            <person name="Weissenberger G."/>
            <person name="Zhu Y."/>
            <person name="Hemphill L."/>
            <person name="Shang Y."/>
            <person name="Youmans B."/>
            <person name="Ayvaz T."/>
            <person name="Ross M."/>
            <person name="Santibanez J."/>
            <person name="Aqrawi P."/>
            <person name="Gross S."/>
            <person name="Joshi V."/>
            <person name="Fowler G."/>
            <person name="Nazareth L."/>
            <person name="Reid J."/>
            <person name="Worley K."/>
            <person name="Petrosino J."/>
            <person name="Highlander S."/>
            <person name="Gibbs R."/>
        </authorList>
    </citation>
    <scope>NUCLEOTIDE SEQUENCE [LARGE SCALE GENOMIC DNA]</scope>
    <source>
        <strain evidence="11">DSM 16973</strain>
    </source>
</reference>
<dbReference type="NCBIfam" id="TIGR00797">
    <property type="entry name" value="matE"/>
    <property type="match status" value="1"/>
</dbReference>
<dbReference type="InterPro" id="IPR002528">
    <property type="entry name" value="MATE_fam"/>
</dbReference>
<dbReference type="STRING" id="862515.HMPREF0658_1934"/>
<protein>
    <recommendedName>
        <fullName evidence="9">Multidrug-efflux transporter</fullName>
    </recommendedName>
</protein>
<keyword evidence="7" id="KW-0406">Ion transport</keyword>
<comment type="subcellular location">
    <subcellularLocation>
        <location evidence="1">Cell membrane</location>
        <topology evidence="1">Multi-pass membrane protein</topology>
    </subcellularLocation>
</comment>
<feature type="transmembrane region" description="Helical" evidence="10">
    <location>
        <begin position="110"/>
        <end position="130"/>
    </location>
</feature>
<dbReference type="GO" id="GO:0006811">
    <property type="term" value="P:monoatomic ion transport"/>
    <property type="evidence" value="ECO:0007669"/>
    <property type="project" value="UniProtKB-KW"/>
</dbReference>
<evidence type="ECO:0000256" key="5">
    <source>
        <dbReference type="ARBA" id="ARBA00022692"/>
    </source>
</evidence>
<evidence type="ECO:0000256" key="7">
    <source>
        <dbReference type="ARBA" id="ARBA00023065"/>
    </source>
</evidence>
<evidence type="ECO:0000256" key="2">
    <source>
        <dbReference type="ARBA" id="ARBA00022448"/>
    </source>
</evidence>
<dbReference type="OrthoDB" id="62420at2"/>
<feature type="transmembrane region" description="Helical" evidence="10">
    <location>
        <begin position="347"/>
        <end position="367"/>
    </location>
</feature>
<dbReference type="CDD" id="cd13137">
    <property type="entry name" value="MATE_NorM_like"/>
    <property type="match status" value="1"/>
</dbReference>
<feature type="transmembrane region" description="Helical" evidence="10">
    <location>
        <begin position="181"/>
        <end position="199"/>
    </location>
</feature>
<feature type="transmembrane region" description="Helical" evidence="10">
    <location>
        <begin position="62"/>
        <end position="89"/>
    </location>
</feature>
<keyword evidence="2" id="KW-0813">Transport</keyword>
<name>E0NUS9_9BACT</name>
<feature type="transmembrane region" description="Helical" evidence="10">
    <location>
        <begin position="211"/>
        <end position="244"/>
    </location>
</feature>
<keyword evidence="5 10" id="KW-0812">Transmembrane</keyword>
<organism evidence="11 12">
    <name type="scientific">Hoylesella marshii DSM 16973 = JCM 13450</name>
    <dbReference type="NCBI Taxonomy" id="862515"/>
    <lineage>
        <taxon>Bacteria</taxon>
        <taxon>Pseudomonadati</taxon>
        <taxon>Bacteroidota</taxon>
        <taxon>Bacteroidia</taxon>
        <taxon>Bacteroidales</taxon>
        <taxon>Prevotellaceae</taxon>
        <taxon>Hoylesella</taxon>
    </lineage>
</organism>
<feature type="transmembrane region" description="Helical" evidence="10">
    <location>
        <begin position="419"/>
        <end position="440"/>
    </location>
</feature>
<dbReference type="InterPro" id="IPR048279">
    <property type="entry name" value="MdtK-like"/>
</dbReference>
<evidence type="ECO:0000256" key="4">
    <source>
        <dbReference type="ARBA" id="ARBA00022475"/>
    </source>
</evidence>
<keyword evidence="12" id="KW-1185">Reference proteome</keyword>
<dbReference type="InterPro" id="IPR050222">
    <property type="entry name" value="MATE_MdtK"/>
</dbReference>
<dbReference type="Pfam" id="PF01554">
    <property type="entry name" value="MatE"/>
    <property type="match status" value="2"/>
</dbReference>
<dbReference type="PIRSF" id="PIRSF006603">
    <property type="entry name" value="DinF"/>
    <property type="match status" value="1"/>
</dbReference>
<keyword evidence="8 10" id="KW-0472">Membrane</keyword>
<gene>
    <name evidence="11" type="ORF">HMPREF0658_1934</name>
</gene>
<evidence type="ECO:0000256" key="3">
    <source>
        <dbReference type="ARBA" id="ARBA00022449"/>
    </source>
</evidence>
<evidence type="ECO:0000313" key="12">
    <source>
        <dbReference type="Proteomes" id="UP000004394"/>
    </source>
</evidence>
<accession>E0NUS9</accession>
<keyword evidence="3" id="KW-0050">Antiport</keyword>
<evidence type="ECO:0000256" key="8">
    <source>
        <dbReference type="ARBA" id="ARBA00023136"/>
    </source>
</evidence>
<evidence type="ECO:0000256" key="6">
    <source>
        <dbReference type="ARBA" id="ARBA00022989"/>
    </source>
</evidence>
<dbReference type="GO" id="GO:0015297">
    <property type="term" value="F:antiporter activity"/>
    <property type="evidence" value="ECO:0007669"/>
    <property type="project" value="UniProtKB-KW"/>
</dbReference>
<evidence type="ECO:0000313" key="11">
    <source>
        <dbReference type="EMBL" id="EFM01186.1"/>
    </source>
</evidence>
<dbReference type="RefSeq" id="WP_006950285.1">
    <property type="nucleotide sequence ID" value="NZ_BAJI01000012.1"/>
</dbReference>
<dbReference type="PANTHER" id="PTHR43298">
    <property type="entry name" value="MULTIDRUG RESISTANCE PROTEIN NORM-RELATED"/>
    <property type="match status" value="1"/>
</dbReference>
<evidence type="ECO:0000256" key="10">
    <source>
        <dbReference type="SAM" id="Phobius"/>
    </source>
</evidence>
<evidence type="ECO:0000256" key="9">
    <source>
        <dbReference type="ARBA" id="ARBA00031636"/>
    </source>
</evidence>
<keyword evidence="4" id="KW-1003">Cell membrane</keyword>